<reference evidence="8" key="2">
    <citation type="journal article" date="2017" name="Nat. Plants">
        <title>The Aegilops tauschii genome reveals multiple impacts of transposons.</title>
        <authorList>
            <person name="Zhao G."/>
            <person name="Zou C."/>
            <person name="Li K."/>
            <person name="Wang K."/>
            <person name="Li T."/>
            <person name="Gao L."/>
            <person name="Zhang X."/>
            <person name="Wang H."/>
            <person name="Yang Z."/>
            <person name="Liu X."/>
            <person name="Jiang W."/>
            <person name="Mao L."/>
            <person name="Kong X."/>
            <person name="Jiao Y."/>
            <person name="Jia J."/>
        </authorList>
    </citation>
    <scope>NUCLEOTIDE SEQUENCE [LARGE SCALE GENOMIC DNA]</scope>
    <source>
        <strain evidence="8">cv. AL8/78</strain>
    </source>
</reference>
<dbReference type="InterPro" id="IPR019533">
    <property type="entry name" value="Peptidase_S26"/>
</dbReference>
<evidence type="ECO:0000256" key="1">
    <source>
        <dbReference type="ARBA" id="ARBA00004434"/>
    </source>
</evidence>
<dbReference type="Gramene" id="AET3Gv20945700.2">
    <property type="protein sequence ID" value="AET3Gv20945700.2"/>
    <property type="gene ID" value="AET3Gv20945700"/>
</dbReference>
<evidence type="ECO:0000256" key="2">
    <source>
        <dbReference type="ARBA" id="ARBA00007066"/>
    </source>
</evidence>
<dbReference type="Pfam" id="PF10502">
    <property type="entry name" value="Peptidase_S26"/>
    <property type="match status" value="1"/>
</dbReference>
<comment type="subcellular location">
    <subcellularLocation>
        <location evidence="1">Mitochondrion inner membrane</location>
        <topology evidence="1">Single-pass membrane protein</topology>
    </subcellularLocation>
</comment>
<keyword evidence="4" id="KW-0999">Mitochondrion inner membrane</keyword>
<evidence type="ECO:0000256" key="3">
    <source>
        <dbReference type="ARBA" id="ARBA00013650"/>
    </source>
</evidence>
<dbReference type="InterPro" id="IPR036286">
    <property type="entry name" value="LexA/Signal_pep-like_sf"/>
</dbReference>
<organism evidence="7 8">
    <name type="scientific">Aegilops tauschii subsp. strangulata</name>
    <name type="common">Goatgrass</name>
    <dbReference type="NCBI Taxonomy" id="200361"/>
    <lineage>
        <taxon>Eukaryota</taxon>
        <taxon>Viridiplantae</taxon>
        <taxon>Streptophyta</taxon>
        <taxon>Embryophyta</taxon>
        <taxon>Tracheophyta</taxon>
        <taxon>Spermatophyta</taxon>
        <taxon>Magnoliopsida</taxon>
        <taxon>Liliopsida</taxon>
        <taxon>Poales</taxon>
        <taxon>Poaceae</taxon>
        <taxon>BOP clade</taxon>
        <taxon>Pooideae</taxon>
        <taxon>Triticodae</taxon>
        <taxon>Triticeae</taxon>
        <taxon>Triticinae</taxon>
        <taxon>Aegilops</taxon>
    </lineage>
</organism>
<reference evidence="7" key="5">
    <citation type="journal article" date="2021" name="G3 (Bethesda)">
        <title>Aegilops tauschii genome assembly Aet v5.0 features greater sequence contiguity and improved annotation.</title>
        <authorList>
            <person name="Wang L."/>
            <person name="Zhu T."/>
            <person name="Rodriguez J.C."/>
            <person name="Deal K.R."/>
            <person name="Dubcovsky J."/>
            <person name="McGuire P.E."/>
            <person name="Lux T."/>
            <person name="Spannagl M."/>
            <person name="Mayer K.F.X."/>
            <person name="Baldrich P."/>
            <person name="Meyers B.C."/>
            <person name="Huo N."/>
            <person name="Gu Y.Q."/>
            <person name="Zhou H."/>
            <person name="Devos K.M."/>
            <person name="Bennetzen J.L."/>
            <person name="Unver T."/>
            <person name="Budak H."/>
            <person name="Gulick P.J."/>
            <person name="Galiba G."/>
            <person name="Kalapos B."/>
            <person name="Nelson D.R."/>
            <person name="Li P."/>
            <person name="You F.M."/>
            <person name="Luo M.C."/>
            <person name="Dvorak J."/>
        </authorList>
    </citation>
    <scope>NUCLEOTIDE SEQUENCE [LARGE SCALE GENOMIC DNA]</scope>
    <source>
        <strain evidence="7">cv. AL8/78</strain>
    </source>
</reference>
<keyword evidence="8" id="KW-1185">Reference proteome</keyword>
<feature type="domain" description="Peptidase S26" evidence="6">
    <location>
        <begin position="32"/>
        <end position="65"/>
    </location>
</feature>
<evidence type="ECO:0000259" key="6">
    <source>
        <dbReference type="Pfam" id="PF10502"/>
    </source>
</evidence>
<proteinExistence type="inferred from homology"/>
<dbReference type="InterPro" id="IPR037730">
    <property type="entry name" value="IMP2"/>
</dbReference>
<dbReference type="GO" id="GO:0006627">
    <property type="term" value="P:protein processing involved in protein targeting to mitochondrion"/>
    <property type="evidence" value="ECO:0007669"/>
    <property type="project" value="InterPro"/>
</dbReference>
<evidence type="ECO:0000256" key="4">
    <source>
        <dbReference type="ARBA" id="ARBA00022792"/>
    </source>
</evidence>
<dbReference type="InterPro" id="IPR000223">
    <property type="entry name" value="Pept_S26A_signal_pept_1"/>
</dbReference>
<dbReference type="PRINTS" id="PR00727">
    <property type="entry name" value="LEADERPTASE"/>
</dbReference>
<evidence type="ECO:0000313" key="8">
    <source>
        <dbReference type="Proteomes" id="UP000015105"/>
    </source>
</evidence>
<dbReference type="Proteomes" id="UP000015105">
    <property type="component" value="Chromosome 3D"/>
</dbReference>
<evidence type="ECO:0000313" key="7">
    <source>
        <dbReference type="EnsemblPlants" id="AET3Gv20945700.2"/>
    </source>
</evidence>
<protein>
    <recommendedName>
        <fullName evidence="3">Mitochondrial inner membrane protease subunit 2</fullName>
    </recommendedName>
</protein>
<reference evidence="7" key="3">
    <citation type="journal article" date="2017" name="Nature">
        <title>Genome sequence of the progenitor of the wheat D genome Aegilops tauschii.</title>
        <authorList>
            <person name="Luo M.C."/>
            <person name="Gu Y.Q."/>
            <person name="Puiu D."/>
            <person name="Wang H."/>
            <person name="Twardziok S.O."/>
            <person name="Deal K.R."/>
            <person name="Huo N."/>
            <person name="Zhu T."/>
            <person name="Wang L."/>
            <person name="Wang Y."/>
            <person name="McGuire P.E."/>
            <person name="Liu S."/>
            <person name="Long H."/>
            <person name="Ramasamy R.K."/>
            <person name="Rodriguez J.C."/>
            <person name="Van S.L."/>
            <person name="Yuan L."/>
            <person name="Wang Z."/>
            <person name="Xia Z."/>
            <person name="Xiao L."/>
            <person name="Anderson O.D."/>
            <person name="Ouyang S."/>
            <person name="Liang Y."/>
            <person name="Zimin A.V."/>
            <person name="Pertea G."/>
            <person name="Qi P."/>
            <person name="Bennetzen J.L."/>
            <person name="Dai X."/>
            <person name="Dawson M.W."/>
            <person name="Muller H.G."/>
            <person name="Kugler K."/>
            <person name="Rivarola-Duarte L."/>
            <person name="Spannagl M."/>
            <person name="Mayer K.F.X."/>
            <person name="Lu F.H."/>
            <person name="Bevan M.W."/>
            <person name="Leroy P."/>
            <person name="Li P."/>
            <person name="You F.M."/>
            <person name="Sun Q."/>
            <person name="Liu Z."/>
            <person name="Lyons E."/>
            <person name="Wicker T."/>
            <person name="Salzberg S.L."/>
            <person name="Devos K.M."/>
            <person name="Dvorak J."/>
        </authorList>
    </citation>
    <scope>NUCLEOTIDE SEQUENCE [LARGE SCALE GENOMIC DNA]</scope>
    <source>
        <strain evidence="7">cv. AL8/78</strain>
    </source>
</reference>
<dbReference type="EnsemblPlants" id="AET3Gv20945700.2">
    <property type="protein sequence ID" value="AET3Gv20945700.2"/>
    <property type="gene ID" value="AET3Gv20945700"/>
</dbReference>
<keyword evidence="5" id="KW-0496">Mitochondrion</keyword>
<evidence type="ECO:0000256" key="5">
    <source>
        <dbReference type="ARBA" id="ARBA00023128"/>
    </source>
</evidence>
<dbReference type="PANTHER" id="PTHR46041">
    <property type="entry name" value="MITOCHONDRIAL INNER MEMBRANE PROTEASE SUBUNIT 2"/>
    <property type="match status" value="1"/>
</dbReference>
<dbReference type="GO" id="GO:0006465">
    <property type="term" value="P:signal peptide processing"/>
    <property type="evidence" value="ECO:0007669"/>
    <property type="project" value="InterPro"/>
</dbReference>
<dbReference type="PANTHER" id="PTHR46041:SF1">
    <property type="entry name" value="MITOCHONDRIAL INNER MEMBRANE PROTEASE SUBUNIT 2"/>
    <property type="match status" value="1"/>
</dbReference>
<dbReference type="GO" id="GO:0004252">
    <property type="term" value="F:serine-type endopeptidase activity"/>
    <property type="evidence" value="ECO:0007669"/>
    <property type="project" value="InterPro"/>
</dbReference>
<comment type="similarity">
    <text evidence="2">Belongs to the peptidase S26 family. IMP2 subfamily.</text>
</comment>
<reference evidence="7" key="4">
    <citation type="submission" date="2019-03" db="UniProtKB">
        <authorList>
            <consortium name="EnsemblPlants"/>
        </authorList>
    </citation>
    <scope>IDENTIFICATION</scope>
</reference>
<dbReference type="AlphaFoldDB" id="A0A453GB50"/>
<name>A0A453GB50_AEGTS</name>
<dbReference type="GO" id="GO:0042720">
    <property type="term" value="C:mitochondrial inner membrane peptidase complex"/>
    <property type="evidence" value="ECO:0007669"/>
    <property type="project" value="InterPro"/>
</dbReference>
<sequence length="68" mass="7631">MEGKAYHKRVVSRLIALPGDLVRLRGTTELLEVPEGHCWVEGDNPSQSKDSRTYGPVPLSCWRGRSHT</sequence>
<keyword evidence="4" id="KW-0472">Membrane</keyword>
<dbReference type="CDD" id="cd06530">
    <property type="entry name" value="S26_SPase_I"/>
    <property type="match status" value="1"/>
</dbReference>
<reference evidence="8" key="1">
    <citation type="journal article" date="2014" name="Science">
        <title>Ancient hybridizations among the ancestral genomes of bread wheat.</title>
        <authorList>
            <consortium name="International Wheat Genome Sequencing Consortium,"/>
            <person name="Marcussen T."/>
            <person name="Sandve S.R."/>
            <person name="Heier L."/>
            <person name="Spannagl M."/>
            <person name="Pfeifer M."/>
            <person name="Jakobsen K.S."/>
            <person name="Wulff B.B."/>
            <person name="Steuernagel B."/>
            <person name="Mayer K.F."/>
            <person name="Olsen O.A."/>
        </authorList>
    </citation>
    <scope>NUCLEOTIDE SEQUENCE [LARGE SCALE GENOMIC DNA]</scope>
    <source>
        <strain evidence="8">cv. AL8/78</strain>
    </source>
</reference>
<dbReference type="SUPFAM" id="SSF51306">
    <property type="entry name" value="LexA/Signal peptidase"/>
    <property type="match status" value="1"/>
</dbReference>
<accession>A0A453GB50</accession>
<dbReference type="Gene3D" id="2.10.109.10">
    <property type="entry name" value="Umud Fragment, subunit A"/>
    <property type="match status" value="1"/>
</dbReference>